<reference evidence="4 5" key="1">
    <citation type="submission" date="2024-06" db="EMBL/GenBank/DDBJ databases">
        <title>Sorghum-associated microbial communities from plants grown in Nebraska, USA.</title>
        <authorList>
            <person name="Schachtman D."/>
        </authorList>
    </citation>
    <scope>NUCLEOTIDE SEQUENCE [LARGE SCALE GENOMIC DNA]</scope>
    <source>
        <strain evidence="4 5">2709</strain>
    </source>
</reference>
<evidence type="ECO:0000259" key="3">
    <source>
        <dbReference type="Pfam" id="PF06863"/>
    </source>
</evidence>
<dbReference type="PANTHER" id="PTHR36509:SF2">
    <property type="entry name" value="BLL3101 PROTEIN"/>
    <property type="match status" value="1"/>
</dbReference>
<evidence type="ECO:0008006" key="6">
    <source>
        <dbReference type="Google" id="ProtNLM"/>
    </source>
</evidence>
<dbReference type="EMBL" id="JBEPSH010000004">
    <property type="protein sequence ID" value="MET4577084.1"/>
    <property type="molecule type" value="Genomic_DNA"/>
</dbReference>
<dbReference type="InterPro" id="IPR010679">
    <property type="entry name" value="DUF1254"/>
</dbReference>
<keyword evidence="5" id="KW-1185">Reference proteome</keyword>
<evidence type="ECO:0000259" key="2">
    <source>
        <dbReference type="Pfam" id="PF06742"/>
    </source>
</evidence>
<dbReference type="InterPro" id="IPR037050">
    <property type="entry name" value="DUF1254_sf"/>
</dbReference>
<organism evidence="4 5">
    <name type="scientific">Ottowia thiooxydans</name>
    <dbReference type="NCBI Taxonomy" id="219182"/>
    <lineage>
        <taxon>Bacteria</taxon>
        <taxon>Pseudomonadati</taxon>
        <taxon>Pseudomonadota</taxon>
        <taxon>Betaproteobacteria</taxon>
        <taxon>Burkholderiales</taxon>
        <taxon>Comamonadaceae</taxon>
        <taxon>Ottowia</taxon>
    </lineage>
</organism>
<dbReference type="Gene3D" id="2.60.40.1610">
    <property type="entry name" value="Domain of unknown function DUF1254"/>
    <property type="match status" value="1"/>
</dbReference>
<evidence type="ECO:0000256" key="1">
    <source>
        <dbReference type="SAM" id="MobiDB-lite"/>
    </source>
</evidence>
<dbReference type="Proteomes" id="UP001549320">
    <property type="component" value="Unassembled WGS sequence"/>
</dbReference>
<feature type="domain" description="DUF1254" evidence="3">
    <location>
        <begin position="38"/>
        <end position="170"/>
    </location>
</feature>
<dbReference type="Gene3D" id="2.60.120.600">
    <property type="entry name" value="Domain of unknown function DUF1214, C-terminal domain"/>
    <property type="match status" value="1"/>
</dbReference>
<sequence>MLESKIAAAFEYAFPLFEVARTRYRAVEDGANPQRHAPNTVRHERHLSDHTSRWITAPNNDTLYSNVWLDLSSGPVQVRLSEMPPGRYWSLAFMDVFTNHFAIAGQRLDGTGPVDLRVTGPQDHVHARDSVGSGRDIRAPGQDVWLFIRCLVDGPGDLPLAHAMQERIQVMAPAGATYPPRVQPLSSRDPRNFLAVANELLGRNLPSEKEQALVAEWEEIGLRPGHADAWERLSDATRQLWLDNIGPLHDKLRQASASGRRDIQGWFASATDMGDFGQNYALRASVALGGLGALPPVEAMYFVRFHDDDKQLLDGRKKYVLHVPPSGIPTDSFWSFSMYEPTADSQRFFVENPIRRYSIGNRTRGIVLNEDGSMDIAMQREEPAEARLRANWLPTPDGPFQISLRTYMPREELREGRALMPRITQQ</sequence>
<feature type="region of interest" description="Disordered" evidence="1">
    <location>
        <begin position="30"/>
        <end position="49"/>
    </location>
</feature>
<gene>
    <name evidence="4" type="ORF">ABIE13_002195</name>
</gene>
<dbReference type="InterPro" id="IPR010621">
    <property type="entry name" value="DUF1214"/>
</dbReference>
<dbReference type="PANTHER" id="PTHR36509">
    <property type="entry name" value="BLL3101 PROTEIN"/>
    <property type="match status" value="1"/>
</dbReference>
<protein>
    <recommendedName>
        <fullName evidence="6">DUF1254 domain-containing protein</fullName>
    </recommendedName>
</protein>
<evidence type="ECO:0000313" key="4">
    <source>
        <dbReference type="EMBL" id="MET4577084.1"/>
    </source>
</evidence>
<accession>A0ABV2Q7T6</accession>
<proteinExistence type="predicted"/>
<dbReference type="RefSeq" id="WP_354443172.1">
    <property type="nucleotide sequence ID" value="NZ_JBEPSH010000004.1"/>
</dbReference>
<dbReference type="SUPFAM" id="SSF160935">
    <property type="entry name" value="VPA0735-like"/>
    <property type="match status" value="1"/>
</dbReference>
<dbReference type="Pfam" id="PF06742">
    <property type="entry name" value="DUF1214"/>
    <property type="match status" value="1"/>
</dbReference>
<name>A0ABV2Q7T6_9BURK</name>
<feature type="domain" description="DUF1214" evidence="2">
    <location>
        <begin position="298"/>
        <end position="410"/>
    </location>
</feature>
<evidence type="ECO:0000313" key="5">
    <source>
        <dbReference type="Proteomes" id="UP001549320"/>
    </source>
</evidence>
<dbReference type="Pfam" id="PF06863">
    <property type="entry name" value="DUF1254"/>
    <property type="match status" value="1"/>
</dbReference>
<dbReference type="InterPro" id="IPR037049">
    <property type="entry name" value="DUF1214_C_sf"/>
</dbReference>
<comment type="caution">
    <text evidence="4">The sequence shown here is derived from an EMBL/GenBank/DDBJ whole genome shotgun (WGS) entry which is preliminary data.</text>
</comment>